<protein>
    <recommendedName>
        <fullName evidence="4">Homeobox domain-containing protein</fullName>
    </recommendedName>
</protein>
<dbReference type="Gene3D" id="1.10.10.60">
    <property type="entry name" value="Homeodomain-like"/>
    <property type="match status" value="1"/>
</dbReference>
<dbReference type="Proteomes" id="UP000002281">
    <property type="component" value="Chromosome 6"/>
</dbReference>
<feature type="compositionally biased region" description="Basic and acidic residues" evidence="3">
    <location>
        <begin position="109"/>
        <end position="139"/>
    </location>
</feature>
<keyword evidence="1 2" id="KW-0371">Homeobox</keyword>
<dbReference type="CDD" id="cd00086">
    <property type="entry name" value="homeodomain"/>
    <property type="match status" value="1"/>
</dbReference>
<dbReference type="STRING" id="9796.ENSECAP00000037998"/>
<comment type="subcellular location">
    <subcellularLocation>
        <location evidence="1 2">Nucleus</location>
    </subcellularLocation>
</comment>
<dbReference type="InParanoid" id="A0A3Q2HUN6"/>
<reference evidence="5 6" key="1">
    <citation type="journal article" date="2009" name="Science">
        <title>Genome sequence, comparative analysis, and population genetics of the domestic horse.</title>
        <authorList>
            <consortium name="Broad Institute Genome Sequencing Platform"/>
            <consortium name="Broad Institute Whole Genome Assembly Team"/>
            <person name="Wade C.M."/>
            <person name="Giulotto E."/>
            <person name="Sigurdsson S."/>
            <person name="Zoli M."/>
            <person name="Gnerre S."/>
            <person name="Imsland F."/>
            <person name="Lear T.L."/>
            <person name="Adelson D.L."/>
            <person name="Bailey E."/>
            <person name="Bellone R.R."/>
            <person name="Bloecker H."/>
            <person name="Distl O."/>
            <person name="Edgar R.C."/>
            <person name="Garber M."/>
            <person name="Leeb T."/>
            <person name="Mauceli E."/>
            <person name="MacLeod J.N."/>
            <person name="Penedo M.C.T."/>
            <person name="Raison J.M."/>
            <person name="Sharpe T."/>
            <person name="Vogel J."/>
            <person name="Andersson L."/>
            <person name="Antczak D.F."/>
            <person name="Biagi T."/>
            <person name="Binns M.M."/>
            <person name="Chowdhary B.P."/>
            <person name="Coleman S.J."/>
            <person name="Della Valle G."/>
            <person name="Fryc S."/>
            <person name="Guerin G."/>
            <person name="Hasegawa T."/>
            <person name="Hill E.W."/>
            <person name="Jurka J."/>
            <person name="Kiialainen A."/>
            <person name="Lindgren G."/>
            <person name="Liu J."/>
            <person name="Magnani E."/>
            <person name="Mickelson J.R."/>
            <person name="Murray J."/>
            <person name="Nergadze S.G."/>
            <person name="Onofrio R."/>
            <person name="Pedroni S."/>
            <person name="Piras M.F."/>
            <person name="Raudsepp T."/>
            <person name="Rocchi M."/>
            <person name="Roeed K.H."/>
            <person name="Ryder O.A."/>
            <person name="Searle S."/>
            <person name="Skow L."/>
            <person name="Swinburne J.E."/>
            <person name="Syvaenen A.C."/>
            <person name="Tozaki T."/>
            <person name="Valberg S.J."/>
            <person name="Vaudin M."/>
            <person name="White J.R."/>
            <person name="Zody M.C."/>
            <person name="Lander E.S."/>
            <person name="Lindblad-Toh K."/>
        </authorList>
    </citation>
    <scope>NUCLEOTIDE SEQUENCE [LARGE SCALE GENOMIC DNA]</scope>
    <source>
        <strain evidence="5 6">Thoroughbred</strain>
    </source>
</reference>
<dbReference type="SUPFAM" id="SSF46689">
    <property type="entry name" value="Homeodomain-like"/>
    <property type="match status" value="1"/>
</dbReference>
<keyword evidence="1 2" id="KW-0539">Nucleus</keyword>
<dbReference type="AlphaFoldDB" id="A0A3Q2HUN6"/>
<evidence type="ECO:0000313" key="6">
    <source>
        <dbReference type="Proteomes" id="UP000002281"/>
    </source>
</evidence>
<dbReference type="InterPro" id="IPR009057">
    <property type="entry name" value="Homeodomain-like_sf"/>
</dbReference>
<dbReference type="GO" id="GO:0005634">
    <property type="term" value="C:nucleus"/>
    <property type="evidence" value="ECO:0007669"/>
    <property type="project" value="UniProtKB-SubCell"/>
</dbReference>
<dbReference type="Ensembl" id="ENSECAT00000060956.3">
    <property type="protein sequence ID" value="ENSECAP00000037998.2"/>
    <property type="gene ID" value="ENSECAG00000031106.3"/>
</dbReference>
<evidence type="ECO:0000313" key="5">
    <source>
        <dbReference type="Ensembl" id="ENSECAP00000037998.2"/>
    </source>
</evidence>
<keyword evidence="6" id="KW-1185">Reference proteome</keyword>
<evidence type="ECO:0000256" key="1">
    <source>
        <dbReference type="PROSITE-ProRule" id="PRU00108"/>
    </source>
</evidence>
<evidence type="ECO:0000256" key="2">
    <source>
        <dbReference type="RuleBase" id="RU000682"/>
    </source>
</evidence>
<feature type="compositionally biased region" description="Polar residues" evidence="3">
    <location>
        <begin position="96"/>
        <end position="106"/>
    </location>
</feature>
<dbReference type="GeneTree" id="ENSGT00400000025247"/>
<keyword evidence="1 2" id="KW-0238">DNA-binding</keyword>
<proteinExistence type="predicted"/>
<dbReference type="PaxDb" id="9796-ENSECAP00000037998"/>
<dbReference type="SMART" id="SM00389">
    <property type="entry name" value="HOX"/>
    <property type="match status" value="1"/>
</dbReference>
<dbReference type="GO" id="GO:0003677">
    <property type="term" value="F:DNA binding"/>
    <property type="evidence" value="ECO:0007669"/>
    <property type="project" value="UniProtKB-UniRule"/>
</dbReference>
<feature type="region of interest" description="Disordered" evidence="3">
    <location>
        <begin position="96"/>
        <end position="157"/>
    </location>
</feature>
<reference evidence="5" key="3">
    <citation type="submission" date="2025-09" db="UniProtKB">
        <authorList>
            <consortium name="Ensembl"/>
        </authorList>
    </citation>
    <scope>IDENTIFICATION</scope>
    <source>
        <strain evidence="5">Thoroughbred</strain>
    </source>
</reference>
<feature type="DNA-binding region" description="Homeobox" evidence="1">
    <location>
        <begin position="152"/>
        <end position="211"/>
    </location>
</feature>
<dbReference type="PROSITE" id="PS50071">
    <property type="entry name" value="HOMEOBOX_2"/>
    <property type="match status" value="1"/>
</dbReference>
<feature type="compositionally biased region" description="Acidic residues" evidence="3">
    <location>
        <begin position="140"/>
        <end position="154"/>
    </location>
</feature>
<evidence type="ECO:0000256" key="3">
    <source>
        <dbReference type="SAM" id="MobiDB-lite"/>
    </source>
</evidence>
<feature type="domain" description="Homeobox" evidence="4">
    <location>
        <begin position="150"/>
        <end position="210"/>
    </location>
</feature>
<dbReference type="Pfam" id="PF00046">
    <property type="entry name" value="Homeodomain"/>
    <property type="match status" value="1"/>
</dbReference>
<sequence>MDLYQQGLEAGDNFTKSKSWSTPSSQNNWIGLKCNINPLLEDGINGIDGINGMSFEETLSSALQFLAQDEQYMNHLQHLQDTKTCDKAFLNSSDATRSADLATQKQLPKPRDQNSDQSNRNHSEDERSGEKKWKEREKEEEKEDEIEEKQEEDQNERLVSKPLMDALWATFKMNRCPTIGDKLSLAFEFNMTEKQIDQWFCKKRKKYNKEMKKRKYKKRLKRPHCAPIRVVFVWCVCVNDKSKVIKFFAKEM</sequence>
<dbReference type="InterPro" id="IPR001356">
    <property type="entry name" value="HD"/>
</dbReference>
<evidence type="ECO:0000259" key="4">
    <source>
        <dbReference type="PROSITE" id="PS50071"/>
    </source>
</evidence>
<name>A0A3Q2HUN6_HORSE</name>
<reference evidence="5" key="2">
    <citation type="submission" date="2025-08" db="UniProtKB">
        <authorList>
            <consortium name="Ensembl"/>
        </authorList>
    </citation>
    <scope>IDENTIFICATION</scope>
    <source>
        <strain evidence="5">Thoroughbred</strain>
    </source>
</reference>
<organism evidence="5 6">
    <name type="scientific">Equus caballus</name>
    <name type="common">Horse</name>
    <dbReference type="NCBI Taxonomy" id="9796"/>
    <lineage>
        <taxon>Eukaryota</taxon>
        <taxon>Metazoa</taxon>
        <taxon>Chordata</taxon>
        <taxon>Craniata</taxon>
        <taxon>Vertebrata</taxon>
        <taxon>Euteleostomi</taxon>
        <taxon>Mammalia</taxon>
        <taxon>Eutheria</taxon>
        <taxon>Laurasiatheria</taxon>
        <taxon>Perissodactyla</taxon>
        <taxon>Equidae</taxon>
        <taxon>Equus</taxon>
    </lineage>
</organism>
<accession>A0A3Q2HUN6</accession>